<dbReference type="Proteomes" id="UP001347796">
    <property type="component" value="Unassembled WGS sequence"/>
</dbReference>
<dbReference type="Gene3D" id="2.60.120.330">
    <property type="entry name" value="B-lactam Antibiotic, Isopenicillin N Synthase, Chain"/>
    <property type="match status" value="1"/>
</dbReference>
<dbReference type="InterPro" id="IPR051821">
    <property type="entry name" value="Asp/Asn_beta-hydroxylase"/>
</dbReference>
<dbReference type="InterPro" id="IPR007803">
    <property type="entry name" value="Asp/Arg/Pro-Hydrxlase"/>
</dbReference>
<sequence>MEALLFMHQVYFALLNGLSDTFAIKVIVSLFVTVFALISLFAFRRRRNHHYYKNSQLLLKEYDECAFPNCIRCKRRSEIMRRAKTLFRLNVNEVKLLTMEEREEIRCQLQEYSYNNTNRDRSKSNGALQDPEIFYLPHICAQPFWKVSKCLNANIHDTFLTEHVFQGIKSEYESVKIHISKANDNSEVNCGSWKVNNTPNGKWCIFHLVDQGCVTKNAPMCPKTMKFLFTVRGFMKNTVFGNAGFSVIYPGTHITEHFGPTNIRLRCHLGLQTSEDCYLTVGKDQRTWNNRECLVFDDSFLHSATNYGMKERVILLFDIWHPDISYSKRFLLQNIFSSVPFDR</sequence>
<evidence type="ECO:0000256" key="2">
    <source>
        <dbReference type="ARBA" id="ARBA00022964"/>
    </source>
</evidence>
<gene>
    <name evidence="6" type="ORF">SNE40_004259</name>
</gene>
<evidence type="ECO:0000256" key="1">
    <source>
        <dbReference type="ARBA" id="ARBA00007730"/>
    </source>
</evidence>
<keyword evidence="2" id="KW-0223">Dioxygenase</keyword>
<keyword evidence="4" id="KW-0472">Membrane</keyword>
<reference evidence="6 7" key="1">
    <citation type="submission" date="2024-01" db="EMBL/GenBank/DDBJ databases">
        <title>The genome of the rayed Mediterranean limpet Patella caerulea (Linnaeus, 1758).</title>
        <authorList>
            <person name="Anh-Thu Weber A."/>
            <person name="Halstead-Nussloch G."/>
        </authorList>
    </citation>
    <scope>NUCLEOTIDE SEQUENCE [LARGE SCALE GENOMIC DNA]</scope>
    <source>
        <strain evidence="6">AATW-2023a</strain>
        <tissue evidence="6">Whole specimen</tissue>
    </source>
</reference>
<evidence type="ECO:0000259" key="5">
    <source>
        <dbReference type="Pfam" id="PF05118"/>
    </source>
</evidence>
<comment type="caution">
    <text evidence="6">The sequence shown here is derived from an EMBL/GenBank/DDBJ whole genome shotgun (WGS) entry which is preliminary data.</text>
</comment>
<keyword evidence="4" id="KW-1133">Transmembrane helix</keyword>
<keyword evidence="3" id="KW-0560">Oxidoreductase</keyword>
<keyword evidence="7" id="KW-1185">Reference proteome</keyword>
<organism evidence="6 7">
    <name type="scientific">Patella caerulea</name>
    <name type="common">Rayed Mediterranean limpet</name>
    <dbReference type="NCBI Taxonomy" id="87958"/>
    <lineage>
        <taxon>Eukaryota</taxon>
        <taxon>Metazoa</taxon>
        <taxon>Spiralia</taxon>
        <taxon>Lophotrochozoa</taxon>
        <taxon>Mollusca</taxon>
        <taxon>Gastropoda</taxon>
        <taxon>Patellogastropoda</taxon>
        <taxon>Patelloidea</taxon>
        <taxon>Patellidae</taxon>
        <taxon>Patella</taxon>
    </lineage>
</organism>
<keyword evidence="4" id="KW-0812">Transmembrane</keyword>
<dbReference type="EMBL" id="JAZGQO010000002">
    <property type="protein sequence ID" value="KAK6192860.1"/>
    <property type="molecule type" value="Genomic_DNA"/>
</dbReference>
<dbReference type="PANTHER" id="PTHR46332">
    <property type="entry name" value="ASPARTATE BETA-HYDROXYLASE DOMAIN-CONTAINING PROTEIN 2"/>
    <property type="match status" value="1"/>
</dbReference>
<accession>A0AAN8Q6F3</accession>
<feature type="domain" description="Aspartyl/asparaginy/proline hydroxylase" evidence="5">
    <location>
        <begin position="165"/>
        <end position="322"/>
    </location>
</feature>
<evidence type="ECO:0000256" key="4">
    <source>
        <dbReference type="SAM" id="Phobius"/>
    </source>
</evidence>
<protein>
    <recommendedName>
        <fullName evidence="5">Aspartyl/asparaginy/proline hydroxylase domain-containing protein</fullName>
    </recommendedName>
</protein>
<feature type="transmembrane region" description="Helical" evidence="4">
    <location>
        <begin position="22"/>
        <end position="43"/>
    </location>
</feature>
<evidence type="ECO:0000256" key="3">
    <source>
        <dbReference type="ARBA" id="ARBA00023002"/>
    </source>
</evidence>
<dbReference type="SUPFAM" id="SSF51197">
    <property type="entry name" value="Clavaminate synthase-like"/>
    <property type="match status" value="1"/>
</dbReference>
<evidence type="ECO:0000313" key="7">
    <source>
        <dbReference type="Proteomes" id="UP001347796"/>
    </source>
</evidence>
<proteinExistence type="inferred from homology"/>
<dbReference type="GO" id="GO:0016020">
    <property type="term" value="C:membrane"/>
    <property type="evidence" value="ECO:0007669"/>
    <property type="project" value="TreeGrafter"/>
</dbReference>
<dbReference type="Pfam" id="PF05118">
    <property type="entry name" value="Asp_Arg_Hydrox"/>
    <property type="match status" value="1"/>
</dbReference>
<dbReference type="InterPro" id="IPR027443">
    <property type="entry name" value="IPNS-like_sf"/>
</dbReference>
<evidence type="ECO:0000313" key="6">
    <source>
        <dbReference type="EMBL" id="KAK6192860.1"/>
    </source>
</evidence>
<dbReference type="GO" id="GO:0051213">
    <property type="term" value="F:dioxygenase activity"/>
    <property type="evidence" value="ECO:0007669"/>
    <property type="project" value="UniProtKB-KW"/>
</dbReference>
<name>A0AAN8Q6F3_PATCE</name>
<comment type="similarity">
    <text evidence="1">Belongs to the aspartyl/asparaginyl beta-hydroxylase family.</text>
</comment>
<dbReference type="AlphaFoldDB" id="A0AAN8Q6F3"/>
<dbReference type="PANTHER" id="PTHR46332:SF5">
    <property type="entry name" value="ASPARTATE BETA-HYDROXYLASE DOMAIN CONTAINING 2"/>
    <property type="match status" value="1"/>
</dbReference>